<name>A0A844F9I5_CLOSV</name>
<dbReference type="EMBL" id="VUMB01000001">
    <property type="protein sequence ID" value="MSS38859.1"/>
    <property type="molecule type" value="Genomic_DNA"/>
</dbReference>
<dbReference type="InterPro" id="IPR003711">
    <property type="entry name" value="CarD-like/TRCF_RID"/>
</dbReference>
<evidence type="ECO:0000313" key="3">
    <source>
        <dbReference type="Proteomes" id="UP000462363"/>
    </source>
</evidence>
<reference evidence="2 3" key="1">
    <citation type="submission" date="2019-08" db="EMBL/GenBank/DDBJ databases">
        <title>In-depth cultivation of the pig gut microbiome towards novel bacterial diversity and tailored functional studies.</title>
        <authorList>
            <person name="Wylensek D."/>
            <person name="Hitch T.C.A."/>
            <person name="Clavel T."/>
        </authorList>
    </citation>
    <scope>NUCLEOTIDE SEQUENCE [LARGE SCALE GENOMIC DNA]</scope>
    <source>
        <strain evidence="2 3">BL-389-WT-3D</strain>
    </source>
</reference>
<dbReference type="SUPFAM" id="SSF141259">
    <property type="entry name" value="CarD-like"/>
    <property type="match status" value="1"/>
</dbReference>
<dbReference type="InterPro" id="IPR036101">
    <property type="entry name" value="CarD-like/TRCF_RID_sf"/>
</dbReference>
<dbReference type="Gene3D" id="1.20.58.1290">
    <property type="entry name" value="CarD-like, C-terminal domain"/>
    <property type="match status" value="1"/>
</dbReference>
<dbReference type="RefSeq" id="WP_004607716.1">
    <property type="nucleotide sequence ID" value="NZ_AP024846.1"/>
</dbReference>
<sequence>MFKIGDYVTHYKEGVCEVIDIGKLDMRCSDRKKEYYTLRPLYDAGGTLYMPVANERNQIRGVITYEEARALIEDIPNIEVLWVTDEKKREALYKEAVFKNQCKEWIAIIKTSYLRKMDRLSSGKKSINVDDKYLSIAEQFLYGELAVALEIPREKIRKYVTERMGTLEA</sequence>
<dbReference type="AlphaFoldDB" id="A0A844F9I5"/>
<dbReference type="Gene3D" id="2.40.10.170">
    <property type="match status" value="1"/>
</dbReference>
<comment type="caution">
    <text evidence="2">The sequence shown here is derived from an EMBL/GenBank/DDBJ whole genome shotgun (WGS) entry which is preliminary data.</text>
</comment>
<evidence type="ECO:0000313" key="2">
    <source>
        <dbReference type="EMBL" id="MSS38859.1"/>
    </source>
</evidence>
<accession>A0A844F9I5</accession>
<dbReference type="Pfam" id="PF02559">
    <property type="entry name" value="CarD_TRCF_RID"/>
    <property type="match status" value="1"/>
</dbReference>
<protein>
    <recommendedName>
        <fullName evidence="1">CarD-like/TRCF RNAP-interacting domain-containing protein</fullName>
    </recommendedName>
</protein>
<feature type="domain" description="CarD-like/TRCF RNAP-interacting" evidence="1">
    <location>
        <begin position="1"/>
        <end position="113"/>
    </location>
</feature>
<dbReference type="InterPro" id="IPR042215">
    <property type="entry name" value="CarD-like_C"/>
</dbReference>
<dbReference type="GeneID" id="62696694"/>
<evidence type="ECO:0000259" key="1">
    <source>
        <dbReference type="SMART" id="SM01058"/>
    </source>
</evidence>
<dbReference type="Proteomes" id="UP000462363">
    <property type="component" value="Unassembled WGS sequence"/>
</dbReference>
<proteinExistence type="predicted"/>
<gene>
    <name evidence="2" type="ORF">FYJ37_00445</name>
</gene>
<dbReference type="SMART" id="SM01058">
    <property type="entry name" value="CarD_TRCF"/>
    <property type="match status" value="1"/>
</dbReference>
<organism evidence="2 3">
    <name type="scientific">Clostridium scindens (strain JCM 10418 / VPI 12708)</name>
    <dbReference type="NCBI Taxonomy" id="29347"/>
    <lineage>
        <taxon>Bacteria</taxon>
        <taxon>Bacillati</taxon>
        <taxon>Bacillota</taxon>
        <taxon>Clostridia</taxon>
        <taxon>Lachnospirales</taxon>
        <taxon>Lachnospiraceae</taxon>
    </lineage>
</organism>